<dbReference type="OrthoDB" id="313446at2759"/>
<evidence type="ECO:0000313" key="2">
    <source>
        <dbReference type="EMBL" id="KAF5397524.1"/>
    </source>
</evidence>
<comment type="caution">
    <text evidence="2">The sequence shown here is derived from an EMBL/GenBank/DDBJ whole genome shotgun (WGS) entry which is preliminary data.</text>
</comment>
<dbReference type="PANTHER" id="PTHR31043">
    <property type="entry name" value="NEPHROCYSTIN-4"/>
    <property type="match status" value="1"/>
</dbReference>
<dbReference type="GO" id="GO:0035869">
    <property type="term" value="C:ciliary transition zone"/>
    <property type="evidence" value="ECO:0007669"/>
    <property type="project" value="TreeGrafter"/>
</dbReference>
<dbReference type="EMBL" id="LUCH01006152">
    <property type="protein sequence ID" value="KAF5397524.1"/>
    <property type="molecule type" value="Genomic_DNA"/>
</dbReference>
<dbReference type="PANTHER" id="PTHR31043:SF3">
    <property type="entry name" value="NEPHROCYSTIN-4"/>
    <property type="match status" value="1"/>
</dbReference>
<name>A0A8J4WES0_9TREM</name>
<proteinExistence type="predicted"/>
<reference evidence="2" key="1">
    <citation type="submission" date="2019-05" db="EMBL/GenBank/DDBJ databases">
        <title>Annotation for the trematode Paragonimus heterotremus.</title>
        <authorList>
            <person name="Choi Y.-J."/>
        </authorList>
    </citation>
    <scope>NUCLEOTIDE SEQUENCE</scope>
    <source>
        <strain evidence="2">LC</strain>
    </source>
</reference>
<dbReference type="Pfam" id="PF26186">
    <property type="entry name" value="NPHP4_C2_3rd"/>
    <property type="match status" value="1"/>
</dbReference>
<dbReference type="InterPro" id="IPR029775">
    <property type="entry name" value="NPHP4"/>
</dbReference>
<dbReference type="GO" id="GO:0036064">
    <property type="term" value="C:ciliary basal body"/>
    <property type="evidence" value="ECO:0007669"/>
    <property type="project" value="TreeGrafter"/>
</dbReference>
<sequence>MFRKVYLEDIRISMKFSELSNFEEELCRTILTDSGIRANCSRSTTPGSLIVIERRLKVFYHNRFKVIEPIPVVYLDLYSTSPVARSTSRPRKSLKSARLPLNVDTKNVSSEEFCLTARNPAQLSVPIDPEIAIVFVLEYVLGEASSTRRDSNSDLVRQVSTAFTVRWGSYSLFTNPEVLGKEECVVKIHVPLQGTPDKFVTVNETDINNGQSPLYNFNAYEKQLCCTFCPDGTLCFREETKSALKFTLSGTVSVGHRPQIVQNEILTNTTQPMTQSELPVSRNQMFPVCHEVRRFSEATTPLKRSSLKLDIDPSERPQTLLSPALESVSTPVDSSQVATQFAFYNQWLQHTIGTQPCIAPQLARTGMTPFIGGSPGPIFYEPIQPAPTPRYALADQSSDAPLNIATRVQCGTGLSRAAYARLYSAGVPEIKADNGEPAQIVTPQEDVDPVKIFSYKKEAMDGLCVNEIVLQFLAYST</sequence>
<keyword evidence="3" id="KW-1185">Reference proteome</keyword>
<dbReference type="GO" id="GO:0097730">
    <property type="term" value="C:non-motile cilium"/>
    <property type="evidence" value="ECO:0007669"/>
    <property type="project" value="InterPro"/>
</dbReference>
<dbReference type="GO" id="GO:0097546">
    <property type="term" value="C:ciliary base"/>
    <property type="evidence" value="ECO:0007669"/>
    <property type="project" value="TreeGrafter"/>
</dbReference>
<evidence type="ECO:0000313" key="3">
    <source>
        <dbReference type="Proteomes" id="UP000748531"/>
    </source>
</evidence>
<dbReference type="GO" id="GO:1904491">
    <property type="term" value="P:protein localization to ciliary transition zone"/>
    <property type="evidence" value="ECO:0007669"/>
    <property type="project" value="TreeGrafter"/>
</dbReference>
<gene>
    <name evidence="2" type="ORF">PHET_09329</name>
</gene>
<dbReference type="AlphaFoldDB" id="A0A8J4WES0"/>
<dbReference type="InterPro" id="IPR058765">
    <property type="entry name" value="NPHP4_C2-like"/>
</dbReference>
<evidence type="ECO:0000259" key="1">
    <source>
        <dbReference type="Pfam" id="PF26186"/>
    </source>
</evidence>
<protein>
    <recommendedName>
        <fullName evidence="1">NPHP4 C2-like domain-containing protein</fullName>
    </recommendedName>
</protein>
<dbReference type="GO" id="GO:0090090">
    <property type="term" value="P:negative regulation of canonical Wnt signaling pathway"/>
    <property type="evidence" value="ECO:0007669"/>
    <property type="project" value="InterPro"/>
</dbReference>
<feature type="domain" description="NPHP4 C2-like" evidence="1">
    <location>
        <begin position="417"/>
        <end position="476"/>
    </location>
</feature>
<dbReference type="Proteomes" id="UP000748531">
    <property type="component" value="Unassembled WGS sequence"/>
</dbReference>
<accession>A0A8J4WES0</accession>
<organism evidence="2 3">
    <name type="scientific">Paragonimus heterotremus</name>
    <dbReference type="NCBI Taxonomy" id="100268"/>
    <lineage>
        <taxon>Eukaryota</taxon>
        <taxon>Metazoa</taxon>
        <taxon>Spiralia</taxon>
        <taxon>Lophotrochozoa</taxon>
        <taxon>Platyhelminthes</taxon>
        <taxon>Trematoda</taxon>
        <taxon>Digenea</taxon>
        <taxon>Plagiorchiida</taxon>
        <taxon>Troglotremata</taxon>
        <taxon>Troglotrematidae</taxon>
        <taxon>Paragonimus</taxon>
    </lineage>
</organism>